<keyword evidence="8" id="KW-1185">Reference proteome</keyword>
<organism evidence="7 8">
    <name type="scientific">Clostridium uliginosum</name>
    <dbReference type="NCBI Taxonomy" id="119641"/>
    <lineage>
        <taxon>Bacteria</taxon>
        <taxon>Bacillati</taxon>
        <taxon>Bacillota</taxon>
        <taxon>Clostridia</taxon>
        <taxon>Eubacteriales</taxon>
        <taxon>Clostridiaceae</taxon>
        <taxon>Clostridium</taxon>
    </lineage>
</organism>
<dbReference type="Pfam" id="PF08543">
    <property type="entry name" value="Phos_pyr_kin"/>
    <property type="match status" value="1"/>
</dbReference>
<dbReference type="GO" id="GO:0008478">
    <property type="term" value="F:pyridoxal kinase activity"/>
    <property type="evidence" value="ECO:0007669"/>
    <property type="project" value="UniProtKB-EC"/>
</dbReference>
<sequence>MKKPIKRVATIHDLCGVGKAALTNIMPVLATLGVEVCPVPTMILTTHTGGFNIPKIVELKGYIDDAVKHYVDINIEFEGIFVGYLGSINNIDGTLKFLEKLKNDNTLVVFDPIFGDNGKYYCNFNESYSENLKKLIRYSKIITPNFTEACILAGEEILIEINEKELLHISRKLHYLGCEDVVITSVPLKDKNKIGTSIYSGKSDSIQMIIANKLEKSYPGTGDIFTSVLIGSYLKGKSLLNSVQDSCEFVERCIIESNKYDYPTKEGVLLESSLKYLNNVL</sequence>
<dbReference type="SUPFAM" id="SSF53613">
    <property type="entry name" value="Ribokinase-like"/>
    <property type="match status" value="1"/>
</dbReference>
<dbReference type="PANTHER" id="PTHR10534">
    <property type="entry name" value="PYRIDOXAL KINASE"/>
    <property type="match status" value="1"/>
</dbReference>
<dbReference type="Proteomes" id="UP000199263">
    <property type="component" value="Unassembled WGS sequence"/>
</dbReference>
<keyword evidence="3" id="KW-0547">Nucleotide-binding</keyword>
<dbReference type="AlphaFoldDB" id="A0A1I1N6V8"/>
<evidence type="ECO:0000256" key="1">
    <source>
        <dbReference type="ARBA" id="ARBA00012104"/>
    </source>
</evidence>
<evidence type="ECO:0000313" key="7">
    <source>
        <dbReference type="EMBL" id="SFC90543.1"/>
    </source>
</evidence>
<dbReference type="STRING" id="119641.SAMN05421842_11312"/>
<evidence type="ECO:0000256" key="2">
    <source>
        <dbReference type="ARBA" id="ARBA00022679"/>
    </source>
</evidence>
<keyword evidence="2" id="KW-0808">Transferase</keyword>
<dbReference type="EMBL" id="FOMG01000013">
    <property type="protein sequence ID" value="SFC90543.1"/>
    <property type="molecule type" value="Genomic_DNA"/>
</dbReference>
<dbReference type="OrthoDB" id="9800808at2"/>
<evidence type="ECO:0000256" key="4">
    <source>
        <dbReference type="ARBA" id="ARBA00022777"/>
    </source>
</evidence>
<dbReference type="InterPro" id="IPR013749">
    <property type="entry name" value="PM/HMP-P_kinase-1"/>
</dbReference>
<keyword evidence="5" id="KW-0067">ATP-binding</keyword>
<dbReference type="PANTHER" id="PTHR10534:SF2">
    <property type="entry name" value="PYRIDOXAL KINASE"/>
    <property type="match status" value="1"/>
</dbReference>
<dbReference type="GO" id="GO:0005829">
    <property type="term" value="C:cytosol"/>
    <property type="evidence" value="ECO:0007669"/>
    <property type="project" value="TreeGrafter"/>
</dbReference>
<dbReference type="EC" id="2.7.1.35" evidence="1"/>
<evidence type="ECO:0000256" key="3">
    <source>
        <dbReference type="ARBA" id="ARBA00022741"/>
    </source>
</evidence>
<gene>
    <name evidence="7" type="ORF">SAMN05421842_11312</name>
</gene>
<name>A0A1I1N6V8_9CLOT</name>
<evidence type="ECO:0000256" key="5">
    <source>
        <dbReference type="ARBA" id="ARBA00022840"/>
    </source>
</evidence>
<keyword evidence="4 7" id="KW-0418">Kinase</keyword>
<dbReference type="RefSeq" id="WP_090091324.1">
    <property type="nucleotide sequence ID" value="NZ_FOMG01000013.1"/>
</dbReference>
<evidence type="ECO:0000313" key="8">
    <source>
        <dbReference type="Proteomes" id="UP000199263"/>
    </source>
</evidence>
<dbReference type="InterPro" id="IPR004625">
    <property type="entry name" value="PyrdxlKinase"/>
</dbReference>
<dbReference type="CDD" id="cd01173">
    <property type="entry name" value="pyridoxal_pyridoxamine_kinase"/>
    <property type="match status" value="1"/>
</dbReference>
<accession>A0A1I1N6V8</accession>
<dbReference type="Gene3D" id="3.40.1190.20">
    <property type="match status" value="1"/>
</dbReference>
<reference evidence="7 8" key="1">
    <citation type="submission" date="2016-10" db="EMBL/GenBank/DDBJ databases">
        <authorList>
            <person name="de Groot N.N."/>
        </authorList>
    </citation>
    <scope>NUCLEOTIDE SEQUENCE [LARGE SCALE GENOMIC DNA]</scope>
    <source>
        <strain evidence="7 8">DSM 12992</strain>
    </source>
</reference>
<evidence type="ECO:0000259" key="6">
    <source>
        <dbReference type="Pfam" id="PF08543"/>
    </source>
</evidence>
<protein>
    <recommendedName>
        <fullName evidence="1">pyridoxal kinase</fullName>
        <ecNumber evidence="1">2.7.1.35</ecNumber>
    </recommendedName>
</protein>
<dbReference type="InterPro" id="IPR029056">
    <property type="entry name" value="Ribokinase-like"/>
</dbReference>
<dbReference type="NCBIfam" id="NF005491">
    <property type="entry name" value="PRK07105.1"/>
    <property type="match status" value="1"/>
</dbReference>
<dbReference type="GO" id="GO:0009443">
    <property type="term" value="P:pyridoxal 5'-phosphate salvage"/>
    <property type="evidence" value="ECO:0007669"/>
    <property type="project" value="InterPro"/>
</dbReference>
<dbReference type="GO" id="GO:0005524">
    <property type="term" value="F:ATP binding"/>
    <property type="evidence" value="ECO:0007669"/>
    <property type="project" value="UniProtKB-KW"/>
</dbReference>
<proteinExistence type="predicted"/>
<feature type="domain" description="Pyridoxamine kinase/Phosphomethylpyrimidine kinase" evidence="6">
    <location>
        <begin position="65"/>
        <end position="258"/>
    </location>
</feature>